<dbReference type="InterPro" id="IPR000835">
    <property type="entry name" value="HTH_MarR-typ"/>
</dbReference>
<keyword evidence="3" id="KW-1185">Reference proteome</keyword>
<dbReference type="InterPro" id="IPR039422">
    <property type="entry name" value="MarR/SlyA-like"/>
</dbReference>
<dbReference type="PANTHER" id="PTHR33164:SF99">
    <property type="entry name" value="MARR FAMILY REGULATORY PROTEIN"/>
    <property type="match status" value="1"/>
</dbReference>
<name>A0A4R0MT65_9SPHI</name>
<protein>
    <submittedName>
        <fullName evidence="2">MarR family transcriptional regulator</fullName>
    </submittedName>
</protein>
<dbReference type="AlphaFoldDB" id="A0A4R0MT65"/>
<reference evidence="2 3" key="1">
    <citation type="submission" date="2019-02" db="EMBL/GenBank/DDBJ databases">
        <title>Pedobacter sp. RP-1-13 sp. nov., isolated from Arctic soil.</title>
        <authorList>
            <person name="Dahal R.H."/>
        </authorList>
    </citation>
    <scope>NUCLEOTIDE SEQUENCE [LARGE SCALE GENOMIC DNA]</scope>
    <source>
        <strain evidence="2 3">RP-1-13</strain>
    </source>
</reference>
<evidence type="ECO:0000313" key="3">
    <source>
        <dbReference type="Proteomes" id="UP000292884"/>
    </source>
</evidence>
<sequence>MVQLQKEVKTSKFENVFQQALVNVIFTYHWSNQKVKDVLTPFDITTQQYNVLRILRGQYPSPATVNLIKNRILDKMSDTSRIVDRLIQKGFAEKSTNSYDKRAVDVVISDKGLALLKKMDKEIDFSQFIALNITIEEAEQLNALLDKMRG</sequence>
<dbReference type="PROSITE" id="PS50995">
    <property type="entry name" value="HTH_MARR_2"/>
    <property type="match status" value="1"/>
</dbReference>
<feature type="domain" description="HTH marR-type" evidence="1">
    <location>
        <begin position="1"/>
        <end position="150"/>
    </location>
</feature>
<dbReference type="SMART" id="SM00347">
    <property type="entry name" value="HTH_MARR"/>
    <property type="match status" value="1"/>
</dbReference>
<dbReference type="InterPro" id="IPR036388">
    <property type="entry name" value="WH-like_DNA-bd_sf"/>
</dbReference>
<dbReference type="Gene3D" id="1.10.10.10">
    <property type="entry name" value="Winged helix-like DNA-binding domain superfamily/Winged helix DNA-binding domain"/>
    <property type="match status" value="1"/>
</dbReference>
<accession>A0A4R0MT65</accession>
<dbReference type="InterPro" id="IPR036390">
    <property type="entry name" value="WH_DNA-bd_sf"/>
</dbReference>
<dbReference type="GO" id="GO:0006950">
    <property type="term" value="P:response to stress"/>
    <property type="evidence" value="ECO:0007669"/>
    <property type="project" value="TreeGrafter"/>
</dbReference>
<proteinExistence type="predicted"/>
<organism evidence="2 3">
    <name type="scientific">Pedobacter frigiditerrae</name>
    <dbReference type="NCBI Taxonomy" id="2530452"/>
    <lineage>
        <taxon>Bacteria</taxon>
        <taxon>Pseudomonadati</taxon>
        <taxon>Bacteroidota</taxon>
        <taxon>Sphingobacteriia</taxon>
        <taxon>Sphingobacteriales</taxon>
        <taxon>Sphingobacteriaceae</taxon>
        <taxon>Pedobacter</taxon>
    </lineage>
</organism>
<dbReference type="Pfam" id="PF01047">
    <property type="entry name" value="MarR"/>
    <property type="match status" value="1"/>
</dbReference>
<evidence type="ECO:0000313" key="2">
    <source>
        <dbReference type="EMBL" id="TCC89382.1"/>
    </source>
</evidence>
<dbReference type="SUPFAM" id="SSF46785">
    <property type="entry name" value="Winged helix' DNA-binding domain"/>
    <property type="match status" value="1"/>
</dbReference>
<gene>
    <name evidence="2" type="ORF">EZ428_16940</name>
</gene>
<comment type="caution">
    <text evidence="2">The sequence shown here is derived from an EMBL/GenBank/DDBJ whole genome shotgun (WGS) entry which is preliminary data.</text>
</comment>
<dbReference type="PANTHER" id="PTHR33164">
    <property type="entry name" value="TRANSCRIPTIONAL REGULATOR, MARR FAMILY"/>
    <property type="match status" value="1"/>
</dbReference>
<dbReference type="EMBL" id="SJSK01000004">
    <property type="protein sequence ID" value="TCC89382.1"/>
    <property type="molecule type" value="Genomic_DNA"/>
</dbReference>
<dbReference type="RefSeq" id="WP_131554369.1">
    <property type="nucleotide sequence ID" value="NZ_SJSK01000004.1"/>
</dbReference>
<dbReference type="PRINTS" id="PR00598">
    <property type="entry name" value="HTHMARR"/>
</dbReference>
<dbReference type="OrthoDB" id="763883at2"/>
<dbReference type="Proteomes" id="UP000292884">
    <property type="component" value="Unassembled WGS sequence"/>
</dbReference>
<evidence type="ECO:0000259" key="1">
    <source>
        <dbReference type="PROSITE" id="PS50995"/>
    </source>
</evidence>
<dbReference type="GO" id="GO:0003700">
    <property type="term" value="F:DNA-binding transcription factor activity"/>
    <property type="evidence" value="ECO:0007669"/>
    <property type="project" value="InterPro"/>
</dbReference>